<dbReference type="AlphaFoldDB" id="A0A6L2LC74"/>
<feature type="region of interest" description="Disordered" evidence="1">
    <location>
        <begin position="624"/>
        <end position="681"/>
    </location>
</feature>
<name>A0A6L2LC74_TANCI</name>
<feature type="region of interest" description="Disordered" evidence="1">
    <location>
        <begin position="462"/>
        <end position="498"/>
    </location>
</feature>
<evidence type="ECO:0000259" key="2">
    <source>
        <dbReference type="PROSITE" id="PS50994"/>
    </source>
</evidence>
<organism evidence="3">
    <name type="scientific">Tanacetum cinerariifolium</name>
    <name type="common">Dalmatian daisy</name>
    <name type="synonym">Chrysanthemum cinerariifolium</name>
    <dbReference type="NCBI Taxonomy" id="118510"/>
    <lineage>
        <taxon>Eukaryota</taxon>
        <taxon>Viridiplantae</taxon>
        <taxon>Streptophyta</taxon>
        <taxon>Embryophyta</taxon>
        <taxon>Tracheophyta</taxon>
        <taxon>Spermatophyta</taxon>
        <taxon>Magnoliopsida</taxon>
        <taxon>eudicotyledons</taxon>
        <taxon>Gunneridae</taxon>
        <taxon>Pentapetalae</taxon>
        <taxon>asterids</taxon>
        <taxon>campanulids</taxon>
        <taxon>Asterales</taxon>
        <taxon>Asteraceae</taxon>
        <taxon>Asteroideae</taxon>
        <taxon>Anthemideae</taxon>
        <taxon>Anthemidinae</taxon>
        <taxon>Tanacetum</taxon>
    </lineage>
</organism>
<dbReference type="GO" id="GO:0003676">
    <property type="term" value="F:nucleic acid binding"/>
    <property type="evidence" value="ECO:0007669"/>
    <property type="project" value="InterPro"/>
</dbReference>
<dbReference type="Gene3D" id="3.30.420.10">
    <property type="entry name" value="Ribonuclease H-like superfamily/Ribonuclease H"/>
    <property type="match status" value="1"/>
</dbReference>
<feature type="compositionally biased region" description="Low complexity" evidence="1">
    <location>
        <begin position="483"/>
        <end position="496"/>
    </location>
</feature>
<dbReference type="PANTHER" id="PTHR42648">
    <property type="entry name" value="TRANSPOSASE, PUTATIVE-RELATED"/>
    <property type="match status" value="1"/>
</dbReference>
<protein>
    <recommendedName>
        <fullName evidence="2">Integrase catalytic domain-containing protein</fullName>
    </recommendedName>
</protein>
<evidence type="ECO:0000313" key="3">
    <source>
        <dbReference type="EMBL" id="GEU58770.1"/>
    </source>
</evidence>
<sequence length="681" mass="77386">MFADLEYVKSLEKEIDELESDKADFQAYMIYFSKKKLSKQTKKVSNKEYNELVKSFSKLEQHSIYIEIASQNCKEQLKNNTVGKEKASNVFLKEREQYVEIQDLKAQLQDKNIAICELKKLVKKCKGKSMETNLDKPSVIRQPNAQRIPKPSVLGKPAPFSDSFEMKSFSKTNSVPKTNVLEGVIHKTNVSISLLRSTQMKDKVMPNNSQVKDKKTEVEDHPRISSISNKIKSIVQLIIFIVDSGCTKHMTGNLKPLCNFVEKYLGFIMSKASITISSRLVNFVMRIWRGTEFSNKTLHAFCKQEGFEHQNFTPQTPEQNSIVERLNRTLVEAARTMLSAFKLPLFFWAEAITTACYTQNRSTIILTHKKKTYHIINDRKPLIKNLHIFCCTCYLTRNGENLDKMKGKGDPCILASDYDNSGLVPQLQNVSPSANTIAPSQQELDLLFSTLYDGFFNVGTSSVNKSSSPTDNSKQQDTPPKMNNPSSTEPTTPTTNVYAEENNDNQAEDTQFQQDKFINPFCILVEDGIIELYFVRTEYQLADMFTKALLEDRLYSGGGIPFQLKLDSLPHAHAQTTKTYYGHQDSRIKKAQVLKTKTSANSHIKDNSSKTKLRGRLLESLKEDAKYEHVGQDTRSQGGKDDKDKQRKDLKISQLNTNDNDKGSRSKITQNEGTSLQHNKD</sequence>
<gene>
    <name evidence="3" type="ORF">Tci_030748</name>
</gene>
<dbReference type="InterPro" id="IPR012337">
    <property type="entry name" value="RNaseH-like_sf"/>
</dbReference>
<feature type="domain" description="Integrase catalytic" evidence="2">
    <location>
        <begin position="289"/>
        <end position="389"/>
    </location>
</feature>
<dbReference type="InterPro" id="IPR036397">
    <property type="entry name" value="RNaseH_sf"/>
</dbReference>
<dbReference type="PROSITE" id="PS50994">
    <property type="entry name" value="INTEGRASE"/>
    <property type="match status" value="1"/>
</dbReference>
<dbReference type="PANTHER" id="PTHR42648:SF18">
    <property type="entry name" value="RETROTRANSPOSON, UNCLASSIFIED-LIKE PROTEIN"/>
    <property type="match status" value="1"/>
</dbReference>
<proteinExistence type="predicted"/>
<dbReference type="InterPro" id="IPR039537">
    <property type="entry name" value="Retrotran_Ty1/copia-like"/>
</dbReference>
<accession>A0A6L2LC74</accession>
<feature type="compositionally biased region" description="Polar residues" evidence="1">
    <location>
        <begin position="462"/>
        <end position="478"/>
    </location>
</feature>
<feature type="compositionally biased region" description="Basic and acidic residues" evidence="1">
    <location>
        <begin position="624"/>
        <end position="651"/>
    </location>
</feature>
<dbReference type="EMBL" id="BKCJ010004057">
    <property type="protein sequence ID" value="GEU58770.1"/>
    <property type="molecule type" value="Genomic_DNA"/>
</dbReference>
<comment type="caution">
    <text evidence="3">The sequence shown here is derived from an EMBL/GenBank/DDBJ whole genome shotgun (WGS) entry which is preliminary data.</text>
</comment>
<dbReference type="GO" id="GO:0015074">
    <property type="term" value="P:DNA integration"/>
    <property type="evidence" value="ECO:0007669"/>
    <property type="project" value="InterPro"/>
</dbReference>
<evidence type="ECO:0000256" key="1">
    <source>
        <dbReference type="SAM" id="MobiDB-lite"/>
    </source>
</evidence>
<reference evidence="3" key="1">
    <citation type="journal article" date="2019" name="Sci. Rep.">
        <title>Draft genome of Tanacetum cinerariifolium, the natural source of mosquito coil.</title>
        <authorList>
            <person name="Yamashiro T."/>
            <person name="Shiraishi A."/>
            <person name="Satake H."/>
            <person name="Nakayama K."/>
        </authorList>
    </citation>
    <scope>NUCLEOTIDE SEQUENCE</scope>
</reference>
<dbReference type="InterPro" id="IPR001584">
    <property type="entry name" value="Integrase_cat-core"/>
</dbReference>
<dbReference type="SUPFAM" id="SSF53098">
    <property type="entry name" value="Ribonuclease H-like"/>
    <property type="match status" value="1"/>
</dbReference>
<feature type="compositionally biased region" description="Polar residues" evidence="1">
    <location>
        <begin position="666"/>
        <end position="681"/>
    </location>
</feature>